<feature type="active site" evidence="10">
    <location>
        <position position="250"/>
    </location>
</feature>
<evidence type="ECO:0000256" key="11">
    <source>
        <dbReference type="NCBIfam" id="TIGR02224"/>
    </source>
</evidence>
<dbReference type="InterPro" id="IPR023009">
    <property type="entry name" value="Tyrosine_recombinase_XerC/XerD"/>
</dbReference>
<dbReference type="Gene3D" id="1.10.443.10">
    <property type="entry name" value="Intergrase catalytic core"/>
    <property type="match status" value="1"/>
</dbReference>
<evidence type="ECO:0000313" key="14">
    <source>
        <dbReference type="EMBL" id="TLS37354.1"/>
    </source>
</evidence>
<evidence type="ECO:0000256" key="7">
    <source>
        <dbReference type="ARBA" id="ARBA00023125"/>
    </source>
</evidence>
<dbReference type="InterPro" id="IPR004107">
    <property type="entry name" value="Integrase_SAM-like_N"/>
</dbReference>
<comment type="subcellular location">
    <subcellularLocation>
        <location evidence="1 10">Cytoplasm</location>
    </subcellularLocation>
</comment>
<feature type="active site" evidence="10">
    <location>
        <position position="150"/>
    </location>
</feature>
<evidence type="ECO:0000256" key="4">
    <source>
        <dbReference type="ARBA" id="ARBA00022618"/>
    </source>
</evidence>
<dbReference type="GO" id="GO:0006313">
    <property type="term" value="P:DNA transposition"/>
    <property type="evidence" value="ECO:0007669"/>
    <property type="project" value="UniProtKB-UniRule"/>
</dbReference>
<dbReference type="NCBIfam" id="NF040815">
    <property type="entry name" value="recomb_XerA_Arch"/>
    <property type="match status" value="1"/>
</dbReference>
<keyword evidence="7 10" id="KW-0238">DNA-binding</keyword>
<keyword evidence="8 10" id="KW-0233">DNA recombination</keyword>
<keyword evidence="5 10" id="KW-0159">Chromosome partition</keyword>
<proteinExistence type="inferred from homology"/>
<reference evidence="14 15" key="1">
    <citation type="submission" date="2019-04" db="EMBL/GenBank/DDBJ databases">
        <title>Bacillus caeni sp. nov., a bacterium isolated from mangrove sediment.</title>
        <authorList>
            <person name="Huang H."/>
            <person name="Mo K."/>
            <person name="Hu Y."/>
        </authorList>
    </citation>
    <scope>NUCLEOTIDE SEQUENCE [LARGE SCALE GENOMIC DNA]</scope>
    <source>
        <strain evidence="14 15">HB172195</strain>
    </source>
</reference>
<evidence type="ECO:0000256" key="9">
    <source>
        <dbReference type="ARBA" id="ARBA00023306"/>
    </source>
</evidence>
<dbReference type="InterPro" id="IPR013762">
    <property type="entry name" value="Integrase-like_cat_sf"/>
</dbReference>
<dbReference type="InterPro" id="IPR044068">
    <property type="entry name" value="CB"/>
</dbReference>
<feature type="active site" description="O-(3'-phospho-DNA)-tyrosine intermediate" evidence="10">
    <location>
        <position position="282"/>
    </location>
</feature>
<evidence type="ECO:0000256" key="3">
    <source>
        <dbReference type="ARBA" id="ARBA00022490"/>
    </source>
</evidence>
<dbReference type="CDD" id="cd00798">
    <property type="entry name" value="INT_XerDC_C"/>
    <property type="match status" value="1"/>
</dbReference>
<evidence type="ECO:0000256" key="5">
    <source>
        <dbReference type="ARBA" id="ARBA00022829"/>
    </source>
</evidence>
<feature type="domain" description="Tyr recombinase" evidence="12">
    <location>
        <begin position="110"/>
        <end position="295"/>
    </location>
</feature>
<sequence>MQEYQRVEIDQFMGYLKIEKNCSPHTINNYSKDIEHFMTFLKQQAIDSFAAVSYADVRLYLTELHEKAYARKTVARKVSCLRTFYRFLIREEQITVNPFAMSSLPKKDQRLPQFLYMEELEKLFDVHDLSTPLGQRNQALLELLYASGIRVSECCSLDVDDIDFSIDTIFVIGKGRKVRYVPIGSFSLDALHNYINDGRKKLLGKNEDNEKALFLNHRGKRLTARGVRVILDKVMKDAALHIHINPHMLRHTFATHLLNEGADLRAVQELLGHSHLSSTQIYTHVTKDRLKQVYDNHHPRA</sequence>
<dbReference type="GO" id="GO:0007059">
    <property type="term" value="P:chromosome segregation"/>
    <property type="evidence" value="ECO:0007669"/>
    <property type="project" value="UniProtKB-UniRule"/>
</dbReference>
<dbReference type="HAMAP" id="MF_01808">
    <property type="entry name" value="Recomb_XerC_XerD"/>
    <property type="match status" value="1"/>
</dbReference>
<dbReference type="InterPro" id="IPR050090">
    <property type="entry name" value="Tyrosine_recombinase_XerCD"/>
</dbReference>
<evidence type="ECO:0000256" key="8">
    <source>
        <dbReference type="ARBA" id="ARBA00023172"/>
    </source>
</evidence>
<keyword evidence="15" id="KW-1185">Reference proteome</keyword>
<dbReference type="Gene3D" id="1.10.150.130">
    <property type="match status" value="1"/>
</dbReference>
<dbReference type="GO" id="GO:0005737">
    <property type="term" value="C:cytoplasm"/>
    <property type="evidence" value="ECO:0007669"/>
    <property type="project" value="UniProtKB-SubCell"/>
</dbReference>
<dbReference type="InterPro" id="IPR011010">
    <property type="entry name" value="DNA_brk_join_enz"/>
</dbReference>
<keyword evidence="3 10" id="KW-0963">Cytoplasm</keyword>
<comment type="similarity">
    <text evidence="2 10">Belongs to the 'phage' integrase family. XerC subfamily.</text>
</comment>
<dbReference type="AlphaFoldDB" id="A0A5R9F9X5"/>
<dbReference type="Proteomes" id="UP000308230">
    <property type="component" value="Unassembled WGS sequence"/>
</dbReference>
<dbReference type="Pfam" id="PF02899">
    <property type="entry name" value="Phage_int_SAM_1"/>
    <property type="match status" value="1"/>
</dbReference>
<feature type="active site" evidence="10">
    <location>
        <position position="273"/>
    </location>
</feature>
<keyword evidence="4 10" id="KW-0132">Cell division</keyword>
<dbReference type="SUPFAM" id="SSF56349">
    <property type="entry name" value="DNA breaking-rejoining enzymes"/>
    <property type="match status" value="1"/>
</dbReference>
<dbReference type="InterPro" id="IPR010998">
    <property type="entry name" value="Integrase_recombinase_N"/>
</dbReference>
<evidence type="ECO:0000256" key="2">
    <source>
        <dbReference type="ARBA" id="ARBA00006657"/>
    </source>
</evidence>
<dbReference type="GO" id="GO:0003677">
    <property type="term" value="F:DNA binding"/>
    <property type="evidence" value="ECO:0007669"/>
    <property type="project" value="UniProtKB-UniRule"/>
</dbReference>
<dbReference type="Pfam" id="PF00589">
    <property type="entry name" value="Phage_integrase"/>
    <property type="match status" value="1"/>
</dbReference>
<dbReference type="GO" id="GO:0009037">
    <property type="term" value="F:tyrosine-based site-specific recombinase activity"/>
    <property type="evidence" value="ECO:0007669"/>
    <property type="project" value="UniProtKB-UniRule"/>
</dbReference>
<dbReference type="OrthoDB" id="9801717at2"/>
<protein>
    <recommendedName>
        <fullName evidence="10 11">Tyrosine recombinase XerC</fullName>
    </recommendedName>
</protein>
<evidence type="ECO:0000313" key="15">
    <source>
        <dbReference type="Proteomes" id="UP000308230"/>
    </source>
</evidence>
<comment type="function">
    <text evidence="10">Site-specific tyrosine recombinase, which acts by catalyzing the cutting and rejoining of the recombining DNA molecules. The XerC-XerD complex is essential to convert dimers of the bacterial chromosome into monomers to permit their segregation at cell division. It also contributes to the segregational stability of plasmids.</text>
</comment>
<evidence type="ECO:0000256" key="6">
    <source>
        <dbReference type="ARBA" id="ARBA00022908"/>
    </source>
</evidence>
<comment type="subunit">
    <text evidence="10">Forms a cyclic heterotetrameric complex composed of two molecules of XerC and two molecules of XerD.</text>
</comment>
<name>A0A5R9F9X5_9BACL</name>
<evidence type="ECO:0000259" key="13">
    <source>
        <dbReference type="PROSITE" id="PS51900"/>
    </source>
</evidence>
<evidence type="ECO:0000256" key="10">
    <source>
        <dbReference type="HAMAP-Rule" id="MF_01808"/>
    </source>
</evidence>
<accession>A0A5R9F9X5</accession>
<dbReference type="EMBL" id="SWLG01000006">
    <property type="protein sequence ID" value="TLS37354.1"/>
    <property type="molecule type" value="Genomic_DNA"/>
</dbReference>
<dbReference type="PANTHER" id="PTHR30349:SF77">
    <property type="entry name" value="TYROSINE RECOMBINASE XERC"/>
    <property type="match status" value="1"/>
</dbReference>
<feature type="active site" evidence="10">
    <location>
        <position position="247"/>
    </location>
</feature>
<feature type="domain" description="Core-binding (CB)" evidence="13">
    <location>
        <begin position="3"/>
        <end position="89"/>
    </location>
</feature>
<keyword evidence="6 10" id="KW-0229">DNA integration</keyword>
<dbReference type="InterPro" id="IPR002104">
    <property type="entry name" value="Integrase_catalytic"/>
</dbReference>
<evidence type="ECO:0000256" key="1">
    <source>
        <dbReference type="ARBA" id="ARBA00004496"/>
    </source>
</evidence>
<organism evidence="14 15">
    <name type="scientific">Exobacillus caeni</name>
    <dbReference type="NCBI Taxonomy" id="2574798"/>
    <lineage>
        <taxon>Bacteria</taxon>
        <taxon>Bacillati</taxon>
        <taxon>Bacillota</taxon>
        <taxon>Bacilli</taxon>
        <taxon>Bacillales</taxon>
        <taxon>Guptibacillaceae</taxon>
        <taxon>Exobacillus</taxon>
    </lineage>
</organism>
<feature type="active site" evidence="10">
    <location>
        <position position="174"/>
    </location>
</feature>
<comment type="caution">
    <text evidence="14">The sequence shown here is derived from an EMBL/GenBank/DDBJ whole genome shotgun (WGS) entry which is preliminary data.</text>
</comment>
<dbReference type="PANTHER" id="PTHR30349">
    <property type="entry name" value="PHAGE INTEGRASE-RELATED"/>
    <property type="match status" value="1"/>
</dbReference>
<dbReference type="PROSITE" id="PS51898">
    <property type="entry name" value="TYR_RECOMBINASE"/>
    <property type="match status" value="1"/>
</dbReference>
<gene>
    <name evidence="10 14" type="primary">xerC</name>
    <name evidence="14" type="ORF">FCL54_09365</name>
</gene>
<dbReference type="PROSITE" id="PS51900">
    <property type="entry name" value="CB"/>
    <property type="match status" value="1"/>
</dbReference>
<keyword evidence="9 10" id="KW-0131">Cell cycle</keyword>
<dbReference type="NCBIfam" id="NF001399">
    <property type="entry name" value="PRK00283.1"/>
    <property type="match status" value="1"/>
</dbReference>
<evidence type="ECO:0000259" key="12">
    <source>
        <dbReference type="PROSITE" id="PS51898"/>
    </source>
</evidence>
<dbReference type="GO" id="GO:0051301">
    <property type="term" value="P:cell division"/>
    <property type="evidence" value="ECO:0007669"/>
    <property type="project" value="UniProtKB-UniRule"/>
</dbReference>
<dbReference type="RefSeq" id="WP_138125704.1">
    <property type="nucleotide sequence ID" value="NZ_SWLG01000006.1"/>
</dbReference>
<dbReference type="NCBIfam" id="TIGR02224">
    <property type="entry name" value="recomb_XerC"/>
    <property type="match status" value="1"/>
</dbReference>
<dbReference type="InterPro" id="IPR011931">
    <property type="entry name" value="Recomb_XerC"/>
</dbReference>